<reference evidence="1 2" key="1">
    <citation type="journal article" date="2005" name="PLoS Biol.">
        <title>The genomes of Oryza sativa: a history of duplications.</title>
        <authorList>
            <person name="Yu J."/>
            <person name="Wang J."/>
            <person name="Lin W."/>
            <person name="Li S."/>
            <person name="Li H."/>
            <person name="Zhou J."/>
            <person name="Ni P."/>
            <person name="Dong W."/>
            <person name="Hu S."/>
            <person name="Zeng C."/>
            <person name="Zhang J."/>
            <person name="Zhang Y."/>
            <person name="Li R."/>
            <person name="Xu Z."/>
            <person name="Li S."/>
            <person name="Li X."/>
            <person name="Zheng H."/>
            <person name="Cong L."/>
            <person name="Lin L."/>
            <person name="Yin J."/>
            <person name="Geng J."/>
            <person name="Li G."/>
            <person name="Shi J."/>
            <person name="Liu J."/>
            <person name="Lv H."/>
            <person name="Li J."/>
            <person name="Wang J."/>
            <person name="Deng Y."/>
            <person name="Ran L."/>
            <person name="Shi X."/>
            <person name="Wang X."/>
            <person name="Wu Q."/>
            <person name="Li C."/>
            <person name="Ren X."/>
            <person name="Wang J."/>
            <person name="Wang X."/>
            <person name="Li D."/>
            <person name="Liu D."/>
            <person name="Zhang X."/>
            <person name="Ji Z."/>
            <person name="Zhao W."/>
            <person name="Sun Y."/>
            <person name="Zhang Z."/>
            <person name="Bao J."/>
            <person name="Han Y."/>
            <person name="Dong L."/>
            <person name="Ji J."/>
            <person name="Chen P."/>
            <person name="Wu S."/>
            <person name="Liu J."/>
            <person name="Xiao Y."/>
            <person name="Bu D."/>
            <person name="Tan J."/>
            <person name="Yang L."/>
            <person name="Ye C."/>
            <person name="Zhang J."/>
            <person name="Xu J."/>
            <person name="Zhou Y."/>
            <person name="Yu Y."/>
            <person name="Zhang B."/>
            <person name="Zhuang S."/>
            <person name="Wei H."/>
            <person name="Liu B."/>
            <person name="Lei M."/>
            <person name="Yu H."/>
            <person name="Li Y."/>
            <person name="Xu H."/>
            <person name="Wei S."/>
            <person name="He X."/>
            <person name="Fang L."/>
            <person name="Zhang Z."/>
            <person name="Zhang Y."/>
            <person name="Huang X."/>
            <person name="Su Z."/>
            <person name="Tong W."/>
            <person name="Li J."/>
            <person name="Tong Z."/>
            <person name="Li S."/>
            <person name="Ye J."/>
            <person name="Wang L."/>
            <person name="Fang L."/>
            <person name="Lei T."/>
            <person name="Chen C."/>
            <person name="Chen H."/>
            <person name="Xu Z."/>
            <person name="Li H."/>
            <person name="Huang H."/>
            <person name="Zhang F."/>
            <person name="Xu H."/>
            <person name="Li N."/>
            <person name="Zhao C."/>
            <person name="Li S."/>
            <person name="Dong L."/>
            <person name="Huang Y."/>
            <person name="Li L."/>
            <person name="Xi Y."/>
            <person name="Qi Q."/>
            <person name="Li W."/>
            <person name="Zhang B."/>
            <person name="Hu W."/>
            <person name="Zhang Y."/>
            <person name="Tian X."/>
            <person name="Jiao Y."/>
            <person name="Liang X."/>
            <person name="Jin J."/>
            <person name="Gao L."/>
            <person name="Zheng W."/>
            <person name="Hao B."/>
            <person name="Liu S."/>
            <person name="Wang W."/>
            <person name="Yuan L."/>
            <person name="Cao M."/>
            <person name="McDermott J."/>
            <person name="Samudrala R."/>
            <person name="Wang J."/>
            <person name="Wong G.K."/>
            <person name="Yang H."/>
        </authorList>
    </citation>
    <scope>NUCLEOTIDE SEQUENCE [LARGE SCALE GENOMIC DNA]</scope>
    <source>
        <strain evidence="2">cv. 93-11</strain>
    </source>
</reference>
<dbReference type="Proteomes" id="UP000007015">
    <property type="component" value="Chromosome 9"/>
</dbReference>
<dbReference type="STRING" id="39946.B8BFE2"/>
<dbReference type="AlphaFoldDB" id="B8BFE2"/>
<sequence>MATLSPTSLPNWNMMRISVNTITQNRAKSLRRLLASLRNTYYVDDEVVPISFNMDSRVDAAMLNAVNSSDAEPLVLQQLVPVTNYIVFLDMLYPLYICTQQQDLSIVMNLLVNNTVVPDELQNTVKTKEVKQTKEGRPVRHRVCNPRVSGPEWAI</sequence>
<dbReference type="HOGENOM" id="CLU_1698425_0_0_1"/>
<protein>
    <submittedName>
        <fullName evidence="1">Uncharacterized protein</fullName>
    </submittedName>
</protein>
<evidence type="ECO:0000313" key="2">
    <source>
        <dbReference type="Proteomes" id="UP000007015"/>
    </source>
</evidence>
<dbReference type="PANTHER" id="PTHR33604">
    <property type="entry name" value="OSJNBA0004B13.7 PROTEIN"/>
    <property type="match status" value="1"/>
</dbReference>
<name>B8BFE2_ORYSI</name>
<gene>
    <name evidence="1" type="ORF">OsI_31493</name>
</gene>
<dbReference type="Gramene" id="BGIOSGA029698-TA">
    <property type="protein sequence ID" value="BGIOSGA029698-PA"/>
    <property type="gene ID" value="BGIOSGA029698"/>
</dbReference>
<dbReference type="EMBL" id="CM000134">
    <property type="protein sequence ID" value="EEC84629.1"/>
    <property type="molecule type" value="Genomic_DNA"/>
</dbReference>
<organism evidence="1 2">
    <name type="scientific">Oryza sativa subsp. indica</name>
    <name type="common">Rice</name>
    <dbReference type="NCBI Taxonomy" id="39946"/>
    <lineage>
        <taxon>Eukaryota</taxon>
        <taxon>Viridiplantae</taxon>
        <taxon>Streptophyta</taxon>
        <taxon>Embryophyta</taxon>
        <taxon>Tracheophyta</taxon>
        <taxon>Spermatophyta</taxon>
        <taxon>Magnoliopsida</taxon>
        <taxon>Liliopsida</taxon>
        <taxon>Poales</taxon>
        <taxon>Poaceae</taxon>
        <taxon>BOP clade</taxon>
        <taxon>Oryzoideae</taxon>
        <taxon>Oryzeae</taxon>
        <taxon>Oryzinae</taxon>
        <taxon>Oryza</taxon>
        <taxon>Oryza sativa</taxon>
    </lineage>
</organism>
<keyword evidence="2" id="KW-1185">Reference proteome</keyword>
<accession>B8BFE2</accession>
<evidence type="ECO:0000313" key="1">
    <source>
        <dbReference type="EMBL" id="EEC84629.1"/>
    </source>
</evidence>
<dbReference type="PANTHER" id="PTHR33604:SF1">
    <property type="entry name" value="GLYCOSYLTRANSFERASE FAMILY PROTEIN 2"/>
    <property type="match status" value="1"/>
</dbReference>
<proteinExistence type="predicted"/>